<keyword evidence="7" id="KW-0678">Repressor</keyword>
<dbReference type="SUPFAM" id="SSF46785">
    <property type="entry name" value="Winged helix' DNA-binding domain"/>
    <property type="match status" value="1"/>
</dbReference>
<name>A0A0R2DID0_9LACO</name>
<comment type="subcellular location">
    <subcellularLocation>
        <location evidence="1 7">Cytoplasm</location>
    </subcellularLocation>
</comment>
<dbReference type="GO" id="GO:1900079">
    <property type="term" value="P:regulation of arginine biosynthetic process"/>
    <property type="evidence" value="ECO:0007669"/>
    <property type="project" value="UniProtKB-UniRule"/>
</dbReference>
<dbReference type="GO" id="GO:0051259">
    <property type="term" value="P:protein complex oligomerization"/>
    <property type="evidence" value="ECO:0007669"/>
    <property type="project" value="InterPro"/>
</dbReference>
<evidence type="ECO:0000259" key="8">
    <source>
        <dbReference type="Pfam" id="PF01316"/>
    </source>
</evidence>
<dbReference type="RefSeq" id="WP_056975159.1">
    <property type="nucleotide sequence ID" value="NZ_AYZL01000020.1"/>
</dbReference>
<dbReference type="Pfam" id="PF02863">
    <property type="entry name" value="Arg_repressor_C"/>
    <property type="match status" value="1"/>
</dbReference>
<dbReference type="PANTHER" id="PTHR34471:SF1">
    <property type="entry name" value="ARGININE REPRESSOR"/>
    <property type="match status" value="1"/>
</dbReference>
<dbReference type="GO" id="GO:0006526">
    <property type="term" value="P:L-arginine biosynthetic process"/>
    <property type="evidence" value="ECO:0007669"/>
    <property type="project" value="UniProtKB-UniPathway"/>
</dbReference>
<keyword evidence="4 7" id="KW-0805">Transcription regulation</keyword>
<dbReference type="GO" id="GO:0005737">
    <property type="term" value="C:cytoplasm"/>
    <property type="evidence" value="ECO:0007669"/>
    <property type="project" value="UniProtKB-SubCell"/>
</dbReference>
<keyword evidence="6 7" id="KW-0804">Transcription</keyword>
<dbReference type="SUPFAM" id="SSF55252">
    <property type="entry name" value="C-terminal domain of arginine repressor"/>
    <property type="match status" value="1"/>
</dbReference>
<dbReference type="GO" id="GO:0034618">
    <property type="term" value="F:arginine binding"/>
    <property type="evidence" value="ECO:0007669"/>
    <property type="project" value="InterPro"/>
</dbReference>
<evidence type="ECO:0000256" key="1">
    <source>
        <dbReference type="ARBA" id="ARBA00004496"/>
    </source>
</evidence>
<dbReference type="InterPro" id="IPR020899">
    <property type="entry name" value="Arg_repress_C"/>
</dbReference>
<organism evidence="10 11">
    <name type="scientific">Holzapfeliella floricola DSM 23037 = JCM 16512</name>
    <dbReference type="NCBI Taxonomy" id="1423744"/>
    <lineage>
        <taxon>Bacteria</taxon>
        <taxon>Bacillati</taxon>
        <taxon>Bacillota</taxon>
        <taxon>Bacilli</taxon>
        <taxon>Lactobacillales</taxon>
        <taxon>Lactobacillaceae</taxon>
        <taxon>Holzapfeliella</taxon>
    </lineage>
</organism>
<evidence type="ECO:0000256" key="3">
    <source>
        <dbReference type="ARBA" id="ARBA00022490"/>
    </source>
</evidence>
<protein>
    <recommendedName>
        <fullName evidence="7">Arginine repressor</fullName>
    </recommendedName>
</protein>
<comment type="caution">
    <text evidence="10">The sequence shown here is derived from an EMBL/GenBank/DDBJ whole genome shotgun (WGS) entry which is preliminary data.</text>
</comment>
<dbReference type="Gene3D" id="1.10.10.10">
    <property type="entry name" value="Winged helix-like DNA-binding domain superfamily/Winged helix DNA-binding domain"/>
    <property type="match status" value="1"/>
</dbReference>
<keyword evidence="7" id="KW-0028">Amino-acid biosynthesis</keyword>
<dbReference type="GO" id="GO:0003700">
    <property type="term" value="F:DNA-binding transcription factor activity"/>
    <property type="evidence" value="ECO:0007669"/>
    <property type="project" value="UniProtKB-UniRule"/>
</dbReference>
<dbReference type="HAMAP" id="MF_00173">
    <property type="entry name" value="Arg_repressor"/>
    <property type="match status" value="1"/>
</dbReference>
<feature type="domain" description="Arginine repressor C-terminal" evidence="9">
    <location>
        <begin position="82"/>
        <end position="144"/>
    </location>
</feature>
<dbReference type="PANTHER" id="PTHR34471">
    <property type="entry name" value="ARGININE REPRESSOR"/>
    <property type="match status" value="1"/>
</dbReference>
<evidence type="ECO:0000256" key="2">
    <source>
        <dbReference type="ARBA" id="ARBA00008316"/>
    </source>
</evidence>
<dbReference type="InterPro" id="IPR036388">
    <property type="entry name" value="WH-like_DNA-bd_sf"/>
</dbReference>
<dbReference type="InterPro" id="IPR036251">
    <property type="entry name" value="Arg_repress_C_sf"/>
</dbReference>
<dbReference type="Proteomes" id="UP000051378">
    <property type="component" value="Unassembled WGS sequence"/>
</dbReference>
<evidence type="ECO:0000256" key="4">
    <source>
        <dbReference type="ARBA" id="ARBA00023015"/>
    </source>
</evidence>
<dbReference type="UniPathway" id="UPA00068"/>
<evidence type="ECO:0000256" key="5">
    <source>
        <dbReference type="ARBA" id="ARBA00023125"/>
    </source>
</evidence>
<dbReference type="EMBL" id="AYZL01000020">
    <property type="protein sequence ID" value="KRN03848.1"/>
    <property type="molecule type" value="Genomic_DNA"/>
</dbReference>
<feature type="domain" description="Arginine repressor DNA-binding" evidence="8">
    <location>
        <begin position="1"/>
        <end position="54"/>
    </location>
</feature>
<evidence type="ECO:0000256" key="6">
    <source>
        <dbReference type="ARBA" id="ARBA00023163"/>
    </source>
</evidence>
<comment type="function">
    <text evidence="7">Regulates arginine biosynthesis genes.</text>
</comment>
<dbReference type="PATRIC" id="fig|1423744.4.peg.986"/>
<evidence type="ECO:0000259" key="9">
    <source>
        <dbReference type="Pfam" id="PF02863"/>
    </source>
</evidence>
<comment type="pathway">
    <text evidence="7">Amino-acid biosynthesis; L-arginine biosynthesis [regulation].</text>
</comment>
<sequence length="146" mass="16812">MKKVLRQNAILDIIKNNTVQSQQELLDHLNHRGIETTQATISRDFDDLYIDKNRLTATGFAYGQNKKMTQLKKDRQFLSFPITDIKQKRDMVQLQTHPGMAEALGEEIKSKDLEGLFSVIENDALVLIIFYSVKDASAFIKYLHQL</sequence>
<keyword evidence="3 7" id="KW-0963">Cytoplasm</keyword>
<proteinExistence type="inferred from homology"/>
<dbReference type="Pfam" id="PF01316">
    <property type="entry name" value="Arg_repressor"/>
    <property type="match status" value="1"/>
</dbReference>
<evidence type="ECO:0000256" key="7">
    <source>
        <dbReference type="HAMAP-Rule" id="MF_00173"/>
    </source>
</evidence>
<comment type="similarity">
    <text evidence="2 7">Belongs to the ArgR family.</text>
</comment>
<keyword evidence="11" id="KW-1185">Reference proteome</keyword>
<dbReference type="STRING" id="1423744.FC86_GL000960"/>
<gene>
    <name evidence="7" type="primary">argR</name>
    <name evidence="10" type="ORF">FC86_GL000960</name>
</gene>
<evidence type="ECO:0000313" key="11">
    <source>
        <dbReference type="Proteomes" id="UP000051378"/>
    </source>
</evidence>
<keyword evidence="5 7" id="KW-0238">DNA-binding</keyword>
<dbReference type="GO" id="GO:0003677">
    <property type="term" value="F:DNA binding"/>
    <property type="evidence" value="ECO:0007669"/>
    <property type="project" value="UniProtKB-KW"/>
</dbReference>
<evidence type="ECO:0000313" key="10">
    <source>
        <dbReference type="EMBL" id="KRN03848.1"/>
    </source>
</evidence>
<dbReference type="OrthoDB" id="9807089at2"/>
<dbReference type="AlphaFoldDB" id="A0A0R2DID0"/>
<accession>A0A0R2DID0</accession>
<dbReference type="PRINTS" id="PR01467">
    <property type="entry name" value="ARGREPRESSOR"/>
</dbReference>
<dbReference type="Gene3D" id="3.30.1360.40">
    <property type="match status" value="1"/>
</dbReference>
<dbReference type="InterPro" id="IPR001669">
    <property type="entry name" value="Arg_repress"/>
</dbReference>
<keyword evidence="7" id="KW-0055">Arginine biosynthesis</keyword>
<dbReference type="InterPro" id="IPR036390">
    <property type="entry name" value="WH_DNA-bd_sf"/>
</dbReference>
<reference evidence="10 11" key="1">
    <citation type="journal article" date="2015" name="Genome Announc.">
        <title>Expanding the biotechnology potential of lactobacilli through comparative genomics of 213 strains and associated genera.</title>
        <authorList>
            <person name="Sun Z."/>
            <person name="Harris H.M."/>
            <person name="McCann A."/>
            <person name="Guo C."/>
            <person name="Argimon S."/>
            <person name="Zhang W."/>
            <person name="Yang X."/>
            <person name="Jeffery I.B."/>
            <person name="Cooney J.C."/>
            <person name="Kagawa T.F."/>
            <person name="Liu W."/>
            <person name="Song Y."/>
            <person name="Salvetti E."/>
            <person name="Wrobel A."/>
            <person name="Rasinkangas P."/>
            <person name="Parkhill J."/>
            <person name="Rea M.C."/>
            <person name="O'Sullivan O."/>
            <person name="Ritari J."/>
            <person name="Douillard F.P."/>
            <person name="Paul Ross R."/>
            <person name="Yang R."/>
            <person name="Briner A.E."/>
            <person name="Felis G.E."/>
            <person name="de Vos W.M."/>
            <person name="Barrangou R."/>
            <person name="Klaenhammer T.R."/>
            <person name="Caufield P.W."/>
            <person name="Cui Y."/>
            <person name="Zhang H."/>
            <person name="O'Toole P.W."/>
        </authorList>
    </citation>
    <scope>NUCLEOTIDE SEQUENCE [LARGE SCALE GENOMIC DNA]</scope>
    <source>
        <strain evidence="10 11">DSM 23037</strain>
    </source>
</reference>
<dbReference type="InterPro" id="IPR020900">
    <property type="entry name" value="Arg_repress_DNA-bd"/>
</dbReference>